<feature type="region of interest" description="Disordered" evidence="1">
    <location>
        <begin position="1"/>
        <end position="29"/>
    </location>
</feature>
<organism evidence="2 3">
    <name type="scientific">Etheostoma spectabile</name>
    <name type="common">orangethroat darter</name>
    <dbReference type="NCBI Taxonomy" id="54343"/>
    <lineage>
        <taxon>Eukaryota</taxon>
        <taxon>Metazoa</taxon>
        <taxon>Chordata</taxon>
        <taxon>Craniata</taxon>
        <taxon>Vertebrata</taxon>
        <taxon>Euteleostomi</taxon>
        <taxon>Actinopterygii</taxon>
        <taxon>Neopterygii</taxon>
        <taxon>Teleostei</taxon>
        <taxon>Neoteleostei</taxon>
        <taxon>Acanthomorphata</taxon>
        <taxon>Eupercaria</taxon>
        <taxon>Perciformes</taxon>
        <taxon>Percoidei</taxon>
        <taxon>Percidae</taxon>
        <taxon>Etheostomatinae</taxon>
        <taxon>Etheostoma</taxon>
    </lineage>
</organism>
<reference evidence="2 3" key="1">
    <citation type="submission" date="2019-08" db="EMBL/GenBank/DDBJ databases">
        <title>A chromosome-level genome assembly, high-density linkage maps, and genome scans reveal the genomic architecture of hybrid incompatibilities underlying speciation via character displacement in darters (Percidae: Etheostominae).</title>
        <authorList>
            <person name="Moran R.L."/>
            <person name="Catchen J.M."/>
            <person name="Fuller R.C."/>
        </authorList>
    </citation>
    <scope>NUCLEOTIDE SEQUENCE [LARGE SCALE GENOMIC DNA]</scope>
    <source>
        <strain evidence="2">EspeVRDwgs_2016</strain>
        <tissue evidence="2">Muscle</tissue>
    </source>
</reference>
<dbReference type="EMBL" id="VOFY01000005">
    <property type="protein sequence ID" value="KAA8592392.1"/>
    <property type="molecule type" value="Genomic_DNA"/>
</dbReference>
<comment type="caution">
    <text evidence="2">The sequence shown here is derived from an EMBL/GenBank/DDBJ whole genome shotgun (WGS) entry which is preliminary data.</text>
</comment>
<evidence type="ECO:0000256" key="1">
    <source>
        <dbReference type="SAM" id="MobiDB-lite"/>
    </source>
</evidence>
<evidence type="ECO:0000313" key="3">
    <source>
        <dbReference type="Proteomes" id="UP000327493"/>
    </source>
</evidence>
<proteinExistence type="predicted"/>
<protein>
    <submittedName>
        <fullName evidence="2">Uncharacterized protein</fullName>
    </submittedName>
</protein>
<feature type="non-terminal residue" evidence="2">
    <location>
        <position position="1"/>
    </location>
</feature>
<dbReference type="Proteomes" id="UP000327493">
    <property type="component" value="Chromosome 5"/>
</dbReference>
<sequence length="241" mass="26560">KNRRREEKSENDRERQTSGGKDRVGCESVGKRKHCKYWKLIDPAQLLPVHVGKGSHHSTTQRSIDDERKRGGSGTGAQCAHVSTYPPSSEYLCPKAKMSEALPLPSHTTTGTGGVSLSLGDEEVTSRRRSQYGKEERPPFLDRTLRLLLVPTETHIFANKILLIFYNAPRSNANCADLPPGLGGVVFQCITHMAYHSCMCTISCMCVLCFTCVDSAGEDPGSRCHGSLDEPFAKDLFEFGL</sequence>
<feature type="compositionally biased region" description="Basic and acidic residues" evidence="1">
    <location>
        <begin position="1"/>
        <end position="25"/>
    </location>
</feature>
<keyword evidence="3" id="KW-1185">Reference proteome</keyword>
<feature type="region of interest" description="Disordered" evidence="1">
    <location>
        <begin position="50"/>
        <end position="81"/>
    </location>
</feature>
<gene>
    <name evidence="2" type="ORF">FQN60_017847</name>
</gene>
<dbReference type="AlphaFoldDB" id="A0A5J5DGE8"/>
<feature type="region of interest" description="Disordered" evidence="1">
    <location>
        <begin position="103"/>
        <end position="135"/>
    </location>
</feature>
<name>A0A5J5DGE8_9PERO</name>
<evidence type="ECO:0000313" key="2">
    <source>
        <dbReference type="EMBL" id="KAA8592392.1"/>
    </source>
</evidence>
<accession>A0A5J5DGE8</accession>